<dbReference type="AlphaFoldDB" id="A0A1V4EVJ5"/>
<dbReference type="EMBL" id="MWPS01000010">
    <property type="protein sequence ID" value="OPG16967.1"/>
    <property type="molecule type" value="Genomic_DNA"/>
</dbReference>
<gene>
    <name evidence="3" type="ORF">B2M26_03930</name>
</gene>
<evidence type="ECO:0000259" key="2">
    <source>
        <dbReference type="SMART" id="SM00645"/>
    </source>
</evidence>
<proteinExistence type="inferred from homology"/>
<dbReference type="InterPro" id="IPR038765">
    <property type="entry name" value="Papain-like_cys_pep_sf"/>
</dbReference>
<dbReference type="SUPFAM" id="SSF54001">
    <property type="entry name" value="Cysteine proteinases"/>
    <property type="match status" value="1"/>
</dbReference>
<dbReference type="GO" id="GO:0006508">
    <property type="term" value="P:proteolysis"/>
    <property type="evidence" value="ECO:0007669"/>
    <property type="project" value="InterPro"/>
</dbReference>
<name>A0A1V4EVJ5_9BACL</name>
<dbReference type="Gene3D" id="3.90.70.10">
    <property type="entry name" value="Cysteine proteinases"/>
    <property type="match status" value="1"/>
</dbReference>
<evidence type="ECO:0000313" key="4">
    <source>
        <dbReference type="Proteomes" id="UP000190229"/>
    </source>
</evidence>
<dbReference type="PANTHER" id="PTHR12411">
    <property type="entry name" value="CYSTEINE PROTEASE FAMILY C1-RELATED"/>
    <property type="match status" value="1"/>
</dbReference>
<dbReference type="Proteomes" id="UP000190229">
    <property type="component" value="Unassembled WGS sequence"/>
</dbReference>
<comment type="caution">
    <text evidence="3">The sequence shown here is derived from an EMBL/GenBank/DDBJ whole genome shotgun (WGS) entry which is preliminary data.</text>
</comment>
<keyword evidence="4" id="KW-1185">Reference proteome</keyword>
<comment type="similarity">
    <text evidence="1">Belongs to the peptidase C1 family.</text>
</comment>
<reference evidence="3 4" key="1">
    <citation type="submission" date="2017-02" db="EMBL/GenBank/DDBJ databases">
        <title>Draft genome of Acidibacillus ferrooxidans Huett2.</title>
        <authorList>
            <person name="Schopf S."/>
        </authorList>
    </citation>
    <scope>NUCLEOTIDE SEQUENCE [LARGE SCALE GENOMIC DNA]</scope>
    <source>
        <strain evidence="3 4">Huett2</strain>
    </source>
</reference>
<dbReference type="SMART" id="SM00645">
    <property type="entry name" value="Pept_C1"/>
    <property type="match status" value="1"/>
</dbReference>
<accession>A0A1V4EVJ5</accession>
<feature type="domain" description="Peptidase C1A papain C-terminal" evidence="2">
    <location>
        <begin position="5"/>
        <end position="208"/>
    </location>
</feature>
<organism evidence="3 4">
    <name type="scientific">Ferroacidibacillus organovorans</name>
    <dbReference type="NCBI Taxonomy" id="1765683"/>
    <lineage>
        <taxon>Bacteria</taxon>
        <taxon>Bacillati</taxon>
        <taxon>Bacillota</taxon>
        <taxon>Bacilli</taxon>
        <taxon>Bacillales</taxon>
        <taxon>Alicyclobacillaceae</taxon>
        <taxon>Ferroacidibacillus</taxon>
    </lineage>
</organism>
<protein>
    <recommendedName>
        <fullName evidence="2">Peptidase C1A papain C-terminal domain-containing protein</fullName>
    </recommendedName>
</protein>
<evidence type="ECO:0000256" key="1">
    <source>
        <dbReference type="ARBA" id="ARBA00008455"/>
    </source>
</evidence>
<dbReference type="GO" id="GO:0008234">
    <property type="term" value="F:cysteine-type peptidase activity"/>
    <property type="evidence" value="ECO:0007669"/>
    <property type="project" value="InterPro"/>
</dbReference>
<dbReference type="InterPro" id="IPR000668">
    <property type="entry name" value="Peptidase_C1A_C"/>
</dbReference>
<sequence>MTYSFHDVIDLRPELPPVRDQGRRGTCVAFAVTALHEQSRGHDRILSEEFLYGCCKLIDGNNDEGTHVESAVKSLQKVGQAEGSILPYNPTSAPRFKDIVTLSLFRDARIRKVAPAAVVPVMVPLVEKYLLEHRALVTVLEVHPSFFVPTDDCIDVTSNESFQGLHAVLLGGYSRRNDGNRYFIMRNSWGRAWGRNGYAYLSYDYYLKYHRGTWAI</sequence>
<dbReference type="CDD" id="cd02619">
    <property type="entry name" value="Peptidase_C1"/>
    <property type="match status" value="1"/>
</dbReference>
<dbReference type="RefSeq" id="WP_079289995.1">
    <property type="nucleotide sequence ID" value="NZ_MWPS01000010.1"/>
</dbReference>
<dbReference type="InterPro" id="IPR013128">
    <property type="entry name" value="Peptidase_C1A"/>
</dbReference>
<evidence type="ECO:0000313" key="3">
    <source>
        <dbReference type="EMBL" id="OPG16967.1"/>
    </source>
</evidence>
<dbReference type="Pfam" id="PF00112">
    <property type="entry name" value="Peptidase_C1"/>
    <property type="match status" value="1"/>
</dbReference>